<gene>
    <name evidence="8" type="ORF">SBA1_150068</name>
</gene>
<evidence type="ECO:0000313" key="8">
    <source>
        <dbReference type="EMBL" id="SPF36221.1"/>
    </source>
</evidence>
<feature type="binding site" evidence="7">
    <location>
        <position position="98"/>
    </location>
    <ligand>
        <name>Zn(2+)</name>
        <dbReference type="ChEBI" id="CHEBI:29105"/>
    </ligand>
</feature>
<dbReference type="InterPro" id="IPR002481">
    <property type="entry name" value="FUR"/>
</dbReference>
<evidence type="ECO:0000256" key="1">
    <source>
        <dbReference type="ARBA" id="ARBA00007957"/>
    </source>
</evidence>
<dbReference type="PANTHER" id="PTHR33202:SF7">
    <property type="entry name" value="FERRIC UPTAKE REGULATION PROTEIN"/>
    <property type="match status" value="1"/>
</dbReference>
<dbReference type="CDD" id="cd07153">
    <property type="entry name" value="Fur_like"/>
    <property type="match status" value="1"/>
</dbReference>
<organism evidence="8 9">
    <name type="scientific">Candidatus Sulfotelmatobacter kueseliae</name>
    <dbReference type="NCBI Taxonomy" id="2042962"/>
    <lineage>
        <taxon>Bacteria</taxon>
        <taxon>Pseudomonadati</taxon>
        <taxon>Acidobacteriota</taxon>
        <taxon>Terriglobia</taxon>
        <taxon>Terriglobales</taxon>
        <taxon>Candidatus Korobacteraceae</taxon>
        <taxon>Candidatus Sulfotelmatobacter</taxon>
    </lineage>
</organism>
<dbReference type="PANTHER" id="PTHR33202">
    <property type="entry name" value="ZINC UPTAKE REGULATION PROTEIN"/>
    <property type="match status" value="1"/>
</dbReference>
<evidence type="ECO:0000256" key="5">
    <source>
        <dbReference type="ARBA" id="ARBA00023125"/>
    </source>
</evidence>
<dbReference type="InterPro" id="IPR036388">
    <property type="entry name" value="WH-like_DNA-bd_sf"/>
</dbReference>
<keyword evidence="7" id="KW-0479">Metal-binding</keyword>
<dbReference type="GO" id="GO:0000976">
    <property type="term" value="F:transcription cis-regulatory region binding"/>
    <property type="evidence" value="ECO:0007669"/>
    <property type="project" value="TreeGrafter"/>
</dbReference>
<feature type="binding site" evidence="7">
    <location>
        <position position="95"/>
    </location>
    <ligand>
        <name>Zn(2+)</name>
        <dbReference type="ChEBI" id="CHEBI:29105"/>
    </ligand>
</feature>
<dbReference type="SUPFAM" id="SSF46785">
    <property type="entry name" value="Winged helix' DNA-binding domain"/>
    <property type="match status" value="1"/>
</dbReference>
<reference evidence="9" key="1">
    <citation type="submission" date="2018-02" db="EMBL/GenBank/DDBJ databases">
        <authorList>
            <person name="Hausmann B."/>
        </authorList>
    </citation>
    <scope>NUCLEOTIDE SEQUENCE [LARGE SCALE GENOMIC DNA]</scope>
    <source>
        <strain evidence="9">Peat soil MAG SbA1</strain>
    </source>
</reference>
<evidence type="ECO:0000256" key="3">
    <source>
        <dbReference type="ARBA" id="ARBA00022833"/>
    </source>
</evidence>
<dbReference type="OrthoDB" id="8659436at2"/>
<evidence type="ECO:0000256" key="7">
    <source>
        <dbReference type="PIRSR" id="PIRSR602481-1"/>
    </source>
</evidence>
<sequence>MRLTHEQFRERAAKHGLAVTHQRQVVYAAVIASHGHYSPEDIYAAVRRRIPSISLATVYNNLRLFIECGLLREVSPHAPTLRVDGNLKPHHHLVCTRCKSVQDIEGDFIDLKRLSRHVPDGFDLTQPLVEVFGLCRRCRAKN</sequence>
<dbReference type="InterPro" id="IPR036390">
    <property type="entry name" value="WH_DNA-bd_sf"/>
</dbReference>
<keyword evidence="3 7" id="KW-0862">Zinc</keyword>
<evidence type="ECO:0000256" key="6">
    <source>
        <dbReference type="ARBA" id="ARBA00023163"/>
    </source>
</evidence>
<dbReference type="GO" id="GO:0003700">
    <property type="term" value="F:DNA-binding transcription factor activity"/>
    <property type="evidence" value="ECO:0007669"/>
    <property type="project" value="InterPro"/>
</dbReference>
<name>A0A2U3K972_9BACT</name>
<evidence type="ECO:0000313" key="9">
    <source>
        <dbReference type="Proteomes" id="UP000238701"/>
    </source>
</evidence>
<keyword evidence="6" id="KW-0804">Transcription</keyword>
<keyword evidence="5" id="KW-0238">DNA-binding</keyword>
<dbReference type="Proteomes" id="UP000238701">
    <property type="component" value="Unassembled WGS sequence"/>
</dbReference>
<accession>A0A2U3K972</accession>
<dbReference type="EMBL" id="OMOD01000057">
    <property type="protein sequence ID" value="SPF36221.1"/>
    <property type="molecule type" value="Genomic_DNA"/>
</dbReference>
<feature type="binding site" evidence="7">
    <location>
        <position position="135"/>
    </location>
    <ligand>
        <name>Zn(2+)</name>
        <dbReference type="ChEBI" id="CHEBI:29105"/>
    </ligand>
</feature>
<evidence type="ECO:0000256" key="4">
    <source>
        <dbReference type="ARBA" id="ARBA00023015"/>
    </source>
</evidence>
<dbReference type="AlphaFoldDB" id="A0A2U3K972"/>
<dbReference type="GO" id="GO:0008270">
    <property type="term" value="F:zinc ion binding"/>
    <property type="evidence" value="ECO:0007669"/>
    <property type="project" value="TreeGrafter"/>
</dbReference>
<comment type="cofactor">
    <cofactor evidence="7">
        <name>Zn(2+)</name>
        <dbReference type="ChEBI" id="CHEBI:29105"/>
    </cofactor>
    <text evidence="7">Binds 1 zinc ion per subunit.</text>
</comment>
<dbReference type="GO" id="GO:1900376">
    <property type="term" value="P:regulation of secondary metabolite biosynthetic process"/>
    <property type="evidence" value="ECO:0007669"/>
    <property type="project" value="TreeGrafter"/>
</dbReference>
<proteinExistence type="inferred from homology"/>
<feature type="binding site" evidence="7">
    <location>
        <position position="138"/>
    </location>
    <ligand>
        <name>Zn(2+)</name>
        <dbReference type="ChEBI" id="CHEBI:29105"/>
    </ligand>
</feature>
<comment type="similarity">
    <text evidence="1">Belongs to the Fur family.</text>
</comment>
<protein>
    <submittedName>
        <fullName evidence="8">Ferric uptake regulator, Fur family</fullName>
    </submittedName>
</protein>
<evidence type="ECO:0000256" key="2">
    <source>
        <dbReference type="ARBA" id="ARBA00022491"/>
    </source>
</evidence>
<dbReference type="InterPro" id="IPR043135">
    <property type="entry name" value="Fur_C"/>
</dbReference>
<keyword evidence="2" id="KW-0678">Repressor</keyword>
<dbReference type="Pfam" id="PF01475">
    <property type="entry name" value="FUR"/>
    <property type="match status" value="1"/>
</dbReference>
<dbReference type="Gene3D" id="1.10.10.10">
    <property type="entry name" value="Winged helix-like DNA-binding domain superfamily/Winged helix DNA-binding domain"/>
    <property type="match status" value="1"/>
</dbReference>
<dbReference type="Gene3D" id="3.30.1490.190">
    <property type="match status" value="1"/>
</dbReference>
<keyword evidence="4" id="KW-0805">Transcription regulation</keyword>
<dbReference type="GO" id="GO:0045892">
    <property type="term" value="P:negative regulation of DNA-templated transcription"/>
    <property type="evidence" value="ECO:0007669"/>
    <property type="project" value="TreeGrafter"/>
</dbReference>